<sequence length="152" mass="18057">METDLQYFKGLYKRPIFDVFNQLITTGFVLNTGYWCFFSTFKGQCLCVCGRYGTYCRHIRNPHHWIDMEPIDAKENDYTFYPKYFGSICPTDYNVAIEPINEYQPGYHIIINLTVEYKKLGRGRPRRTDKDKPTTFDPRNAKQKFETAIYAR</sequence>
<name>A0A9P0ARY8_BRAAE</name>
<evidence type="ECO:0000313" key="2">
    <source>
        <dbReference type="Proteomes" id="UP001154078"/>
    </source>
</evidence>
<dbReference type="EMBL" id="OV121132">
    <property type="protein sequence ID" value="CAH0546923.1"/>
    <property type="molecule type" value="Genomic_DNA"/>
</dbReference>
<keyword evidence="2" id="KW-1185">Reference proteome</keyword>
<dbReference type="OrthoDB" id="6767252at2759"/>
<dbReference type="Proteomes" id="UP001154078">
    <property type="component" value="Chromosome 1"/>
</dbReference>
<proteinExistence type="predicted"/>
<organism evidence="1 2">
    <name type="scientific">Brassicogethes aeneus</name>
    <name type="common">Rape pollen beetle</name>
    <name type="synonym">Meligethes aeneus</name>
    <dbReference type="NCBI Taxonomy" id="1431903"/>
    <lineage>
        <taxon>Eukaryota</taxon>
        <taxon>Metazoa</taxon>
        <taxon>Ecdysozoa</taxon>
        <taxon>Arthropoda</taxon>
        <taxon>Hexapoda</taxon>
        <taxon>Insecta</taxon>
        <taxon>Pterygota</taxon>
        <taxon>Neoptera</taxon>
        <taxon>Endopterygota</taxon>
        <taxon>Coleoptera</taxon>
        <taxon>Polyphaga</taxon>
        <taxon>Cucujiformia</taxon>
        <taxon>Nitidulidae</taxon>
        <taxon>Meligethinae</taxon>
        <taxon>Brassicogethes</taxon>
    </lineage>
</organism>
<dbReference type="AlphaFoldDB" id="A0A9P0ARY8"/>
<evidence type="ECO:0000313" key="1">
    <source>
        <dbReference type="EMBL" id="CAH0546923.1"/>
    </source>
</evidence>
<protein>
    <submittedName>
        <fullName evidence="1">Uncharacterized protein</fullName>
    </submittedName>
</protein>
<reference evidence="1" key="1">
    <citation type="submission" date="2021-12" db="EMBL/GenBank/DDBJ databases">
        <authorList>
            <person name="King R."/>
        </authorList>
    </citation>
    <scope>NUCLEOTIDE SEQUENCE</scope>
</reference>
<accession>A0A9P0ARY8</accession>
<gene>
    <name evidence="1" type="ORF">MELIAE_LOCUS999</name>
</gene>